<evidence type="ECO:0000256" key="2">
    <source>
        <dbReference type="SAM" id="Phobius"/>
    </source>
</evidence>
<feature type="region of interest" description="Disordered" evidence="1">
    <location>
        <begin position="96"/>
        <end position="158"/>
    </location>
</feature>
<organism evidence="3 4">
    <name type="scientific">Streptomyces clavifer</name>
    <dbReference type="NCBI Taxonomy" id="68188"/>
    <lineage>
        <taxon>Bacteria</taxon>
        <taxon>Bacillati</taxon>
        <taxon>Actinomycetota</taxon>
        <taxon>Actinomycetes</taxon>
        <taxon>Kitasatosporales</taxon>
        <taxon>Streptomycetaceae</taxon>
        <taxon>Streptomyces</taxon>
    </lineage>
</organism>
<feature type="compositionally biased region" description="Polar residues" evidence="1">
    <location>
        <begin position="146"/>
        <end position="158"/>
    </location>
</feature>
<comment type="caution">
    <text evidence="3">The sequence shown here is derived from an EMBL/GenBank/DDBJ whole genome shotgun (WGS) entry which is preliminary data.</text>
</comment>
<evidence type="ECO:0000256" key="1">
    <source>
        <dbReference type="SAM" id="MobiDB-lite"/>
    </source>
</evidence>
<feature type="transmembrane region" description="Helical" evidence="2">
    <location>
        <begin position="50"/>
        <end position="69"/>
    </location>
</feature>
<keyword evidence="2" id="KW-0812">Transmembrane</keyword>
<gene>
    <name evidence="3" type="ORF">JOF59_002355</name>
</gene>
<sequence length="158" mass="16214">MLRPTIPTNPLPTGIVTGTARSDVPAVPHQAPAPAPTAPARPTVQLTPGAVVAVIGGGTAVVLVVGAVLVSMLLAVAVTAASLAISALVVRSLVASQNHRRPASGRPRYRQASAARKPYSCPNHRSGRKHHHDRPHRPSPGECTCLNRSSTGSPSATC</sequence>
<dbReference type="Proteomes" id="UP001519311">
    <property type="component" value="Unassembled WGS sequence"/>
</dbReference>
<name>A0ABS4V7T1_9ACTN</name>
<keyword evidence="2" id="KW-1133">Transmembrane helix</keyword>
<protein>
    <submittedName>
        <fullName evidence="3">Lipid-binding transport protein (Tim44 family)</fullName>
    </submittedName>
</protein>
<evidence type="ECO:0000313" key="4">
    <source>
        <dbReference type="Proteomes" id="UP001519311"/>
    </source>
</evidence>
<feature type="compositionally biased region" description="Basic residues" evidence="1">
    <location>
        <begin position="125"/>
        <end position="137"/>
    </location>
</feature>
<evidence type="ECO:0000313" key="3">
    <source>
        <dbReference type="EMBL" id="MBP2359955.1"/>
    </source>
</evidence>
<dbReference type="EMBL" id="JAGINS010000001">
    <property type="protein sequence ID" value="MBP2359955.1"/>
    <property type="molecule type" value="Genomic_DNA"/>
</dbReference>
<keyword evidence="4" id="KW-1185">Reference proteome</keyword>
<proteinExistence type="predicted"/>
<feature type="transmembrane region" description="Helical" evidence="2">
    <location>
        <begin position="75"/>
        <end position="94"/>
    </location>
</feature>
<keyword evidence="2" id="KW-0472">Membrane</keyword>
<accession>A0ABS4V7T1</accession>
<reference evidence="3 4" key="1">
    <citation type="submission" date="2021-03" db="EMBL/GenBank/DDBJ databases">
        <title>Sequencing the genomes of 1000 actinobacteria strains.</title>
        <authorList>
            <person name="Klenk H.-P."/>
        </authorList>
    </citation>
    <scope>NUCLEOTIDE SEQUENCE [LARGE SCALE GENOMIC DNA]</scope>
    <source>
        <strain evidence="3 4">DSM 40843</strain>
    </source>
</reference>
<feature type="compositionally biased region" description="Basic residues" evidence="1">
    <location>
        <begin position="98"/>
        <end position="109"/>
    </location>
</feature>